<dbReference type="SUPFAM" id="SSF141868">
    <property type="entry name" value="EAL domain-like"/>
    <property type="match status" value="1"/>
</dbReference>
<evidence type="ECO:0000313" key="4">
    <source>
        <dbReference type="EMBL" id="MDY0743915.1"/>
    </source>
</evidence>
<evidence type="ECO:0000313" key="5">
    <source>
        <dbReference type="Proteomes" id="UP001285263"/>
    </source>
</evidence>
<dbReference type="SUPFAM" id="SSF55073">
    <property type="entry name" value="Nucleotide cyclase"/>
    <property type="match status" value="1"/>
</dbReference>
<feature type="transmembrane region" description="Helical" evidence="1">
    <location>
        <begin position="291"/>
        <end position="311"/>
    </location>
</feature>
<dbReference type="CDD" id="cd01948">
    <property type="entry name" value="EAL"/>
    <property type="match status" value="1"/>
</dbReference>
<dbReference type="NCBIfam" id="TIGR00254">
    <property type="entry name" value="GGDEF"/>
    <property type="match status" value="1"/>
</dbReference>
<dbReference type="RefSeq" id="WP_320421828.1">
    <property type="nucleotide sequence ID" value="NZ_JAXCLA010000002.1"/>
</dbReference>
<accession>A0ABU5DCA1</accession>
<evidence type="ECO:0000256" key="1">
    <source>
        <dbReference type="SAM" id="Phobius"/>
    </source>
</evidence>
<proteinExistence type="predicted"/>
<sequence length="779" mass="84853">MSSSADPLISPQRGAQFARRYRRSALMLGLAMLLLVGTAVYLVVRDRTQVWSTAHRNQEDLAVAMQSSITELLTQPIFSVQNVAADLSGRTVVSRQDRLDALRVAMRYDTLSTYLGMRTEQGLLLVDAAGEIHLSAAAARTLSFDVPAGGLRLGSLVRLPDSEIWYMPVEIPAPASLDAGGVVFALVPATRLLSNASSLRVLPGSFVTVFTTDGRRLIRYRTEEGVLEANGKPVPEVVLKICAATPSGSFARASTVDGRPTIFGYSNSAVLPLIASTGVPETALEAQWRSLAMGPLMVLSVGVLAVLVFGLRLRRALLQQRDHMDRQEYMLRHDFLTDLPNRYAFSAFVDGLIGRALVGESFHVLLLDLNNFKDINDTLGHAAGDTVLKTLGARLKTLVEGRGACVARLGGDEIAICVPDLPADSNEAGNEAGAVTRLCEEIQAALNTPMIIHGVELAVTASIGVAAHPADARTSTELLRCADIAMYRAKQDLASHRAYEETLDHFTPEALAMRAEFAKAIRDETLTLVYQPKLRLADGALVGLEVLSRWTHPTKGPIPPVSFLPLAETTELIHPFTELVLRKAIGQVARWRAIGHEMPVAVNISANNLLEQHFADTVRTLLADADVPPQLLELEVTESAVMRYPELMLKRLHDIRAIGVRLSIDDFGTGYASLAYLKRLPVDTLKIDRMFVTHLDTDEGDRRIVRSSIQLAHGFGMTVVAEGVETQVAADLLKRKGCDQVQGFHFARPLSVAEIEAHWLARLPRRELEIAADGVADGR</sequence>
<evidence type="ECO:0000259" key="2">
    <source>
        <dbReference type="PROSITE" id="PS50883"/>
    </source>
</evidence>
<dbReference type="EMBL" id="JAXCLA010000002">
    <property type="protein sequence ID" value="MDY0743915.1"/>
    <property type="molecule type" value="Genomic_DNA"/>
</dbReference>
<organism evidence="4 5">
    <name type="scientific">Roseateles agri</name>
    <dbReference type="NCBI Taxonomy" id="3098619"/>
    <lineage>
        <taxon>Bacteria</taxon>
        <taxon>Pseudomonadati</taxon>
        <taxon>Pseudomonadota</taxon>
        <taxon>Betaproteobacteria</taxon>
        <taxon>Burkholderiales</taxon>
        <taxon>Sphaerotilaceae</taxon>
        <taxon>Roseateles</taxon>
    </lineage>
</organism>
<feature type="transmembrane region" description="Helical" evidence="1">
    <location>
        <begin position="25"/>
        <end position="44"/>
    </location>
</feature>
<dbReference type="PANTHER" id="PTHR44757">
    <property type="entry name" value="DIGUANYLATE CYCLASE DGCP"/>
    <property type="match status" value="1"/>
</dbReference>
<dbReference type="InterPro" id="IPR029787">
    <property type="entry name" value="Nucleotide_cyclase"/>
</dbReference>
<dbReference type="PROSITE" id="PS50887">
    <property type="entry name" value="GGDEF"/>
    <property type="match status" value="1"/>
</dbReference>
<dbReference type="SMART" id="SM00267">
    <property type="entry name" value="GGDEF"/>
    <property type="match status" value="1"/>
</dbReference>
<feature type="domain" description="EAL" evidence="2">
    <location>
        <begin position="510"/>
        <end position="763"/>
    </location>
</feature>
<protein>
    <submittedName>
        <fullName evidence="4">EAL domain-containing protein</fullName>
    </submittedName>
</protein>
<name>A0ABU5DCA1_9BURK</name>
<reference evidence="4 5" key="1">
    <citation type="submission" date="2023-11" db="EMBL/GenBank/DDBJ databases">
        <title>Paucibacter sp. nov., isolated from fresh soil in Korea.</title>
        <authorList>
            <person name="Le N.T.T."/>
        </authorList>
    </citation>
    <scope>NUCLEOTIDE SEQUENCE [LARGE SCALE GENOMIC DNA]</scope>
    <source>
        <strain evidence="4 5">R3-3</strain>
    </source>
</reference>
<keyword evidence="1" id="KW-0812">Transmembrane</keyword>
<dbReference type="InterPro" id="IPR000160">
    <property type="entry name" value="GGDEF_dom"/>
</dbReference>
<dbReference type="Gene3D" id="3.20.20.450">
    <property type="entry name" value="EAL domain"/>
    <property type="match status" value="1"/>
</dbReference>
<dbReference type="InterPro" id="IPR043128">
    <property type="entry name" value="Rev_trsase/Diguanyl_cyclase"/>
</dbReference>
<keyword evidence="1" id="KW-1133">Transmembrane helix</keyword>
<dbReference type="Pfam" id="PF00990">
    <property type="entry name" value="GGDEF"/>
    <property type="match status" value="1"/>
</dbReference>
<keyword evidence="5" id="KW-1185">Reference proteome</keyword>
<dbReference type="InterPro" id="IPR035919">
    <property type="entry name" value="EAL_sf"/>
</dbReference>
<dbReference type="Gene3D" id="3.30.70.270">
    <property type="match status" value="1"/>
</dbReference>
<comment type="caution">
    <text evidence="4">The sequence shown here is derived from an EMBL/GenBank/DDBJ whole genome shotgun (WGS) entry which is preliminary data.</text>
</comment>
<dbReference type="Pfam" id="PF00563">
    <property type="entry name" value="EAL"/>
    <property type="match status" value="1"/>
</dbReference>
<dbReference type="CDD" id="cd12915">
    <property type="entry name" value="PDC2_DGC_like"/>
    <property type="match status" value="1"/>
</dbReference>
<keyword evidence="1" id="KW-0472">Membrane</keyword>
<dbReference type="Gene3D" id="3.30.450.20">
    <property type="entry name" value="PAS domain"/>
    <property type="match status" value="1"/>
</dbReference>
<dbReference type="Proteomes" id="UP001285263">
    <property type="component" value="Unassembled WGS sequence"/>
</dbReference>
<dbReference type="SMART" id="SM00052">
    <property type="entry name" value="EAL"/>
    <property type="match status" value="1"/>
</dbReference>
<feature type="domain" description="GGDEF" evidence="3">
    <location>
        <begin position="360"/>
        <end position="502"/>
    </location>
</feature>
<evidence type="ECO:0000259" key="3">
    <source>
        <dbReference type="PROSITE" id="PS50887"/>
    </source>
</evidence>
<dbReference type="InterPro" id="IPR052155">
    <property type="entry name" value="Biofilm_reg_signaling"/>
</dbReference>
<gene>
    <name evidence="4" type="ORF">SNE35_05340</name>
</gene>
<dbReference type="PROSITE" id="PS50883">
    <property type="entry name" value="EAL"/>
    <property type="match status" value="1"/>
</dbReference>
<dbReference type="InterPro" id="IPR001633">
    <property type="entry name" value="EAL_dom"/>
</dbReference>
<dbReference type="PANTHER" id="PTHR44757:SF2">
    <property type="entry name" value="BIOFILM ARCHITECTURE MAINTENANCE PROTEIN MBAA"/>
    <property type="match status" value="1"/>
</dbReference>
<dbReference type="CDD" id="cd01949">
    <property type="entry name" value="GGDEF"/>
    <property type="match status" value="1"/>
</dbReference>